<name>A0A0F7SUB8_PHARH</name>
<keyword evidence="2" id="KW-0812">Transmembrane</keyword>
<dbReference type="GO" id="GO:0042284">
    <property type="term" value="F:sphingolipid delta-4 desaturase activity"/>
    <property type="evidence" value="ECO:0007669"/>
    <property type="project" value="TreeGrafter"/>
</dbReference>
<sequence>MAINAKLSPPDMSLYGGAELTMPSASEFSSSASSASSDSELDTNSSGLKQRRSASAPQRTTSQDDDEHQRIYGLERADFLWTMTEEPHRSRRLQILKAHPEIKSLMGYTPVTKYLVLLVVALQLSVSVYLRETHPFSLKFISIAYCIGGTANQNLFLAIHEIVHNLAFKGLWSNRLLAMIANLGIGVPYSVVFKKYHLEHHKRMGEDGVDTDIPCKLEAMCLNNVAGKTFFAIFQILFYALRPGFIRSQGKFTRVHALNFAIVLTVDALLVWGTGSFNPMYYLLMSSFFAGSLHPLAGHFIAEHYVWEEGNEQETYSYYGWLNWFAYNVGYHNEHHDFPNVPWTRFITDPKVGMFSRIKRENRGD</sequence>
<dbReference type="Pfam" id="PF00487">
    <property type="entry name" value="FA_desaturase"/>
    <property type="match status" value="1"/>
</dbReference>
<evidence type="ECO:0000256" key="2">
    <source>
        <dbReference type="SAM" id="Phobius"/>
    </source>
</evidence>
<accession>A0A0F7SUB8</accession>
<dbReference type="SMART" id="SM01269">
    <property type="entry name" value="Lipid_DES"/>
    <property type="match status" value="1"/>
</dbReference>
<evidence type="ECO:0000256" key="1">
    <source>
        <dbReference type="SAM" id="MobiDB-lite"/>
    </source>
</evidence>
<proteinExistence type="predicted"/>
<dbReference type="EMBL" id="LN483332">
    <property type="protein sequence ID" value="CED85071.1"/>
    <property type="molecule type" value="Genomic_DNA"/>
</dbReference>
<evidence type="ECO:0000259" key="3">
    <source>
        <dbReference type="SMART" id="SM01269"/>
    </source>
</evidence>
<dbReference type="Pfam" id="PF08557">
    <property type="entry name" value="Lipid_DES"/>
    <property type="match status" value="1"/>
</dbReference>
<feature type="region of interest" description="Disordered" evidence="1">
    <location>
        <begin position="25"/>
        <end position="68"/>
    </location>
</feature>
<keyword evidence="2" id="KW-1133">Transmembrane helix</keyword>
<feature type="transmembrane region" description="Helical" evidence="2">
    <location>
        <begin position="176"/>
        <end position="193"/>
    </location>
</feature>
<dbReference type="InterPro" id="IPR005804">
    <property type="entry name" value="FA_desaturase_dom"/>
</dbReference>
<dbReference type="GO" id="GO:0046513">
    <property type="term" value="P:ceramide biosynthetic process"/>
    <property type="evidence" value="ECO:0007669"/>
    <property type="project" value="TreeGrafter"/>
</dbReference>
<feature type="compositionally biased region" description="Low complexity" evidence="1">
    <location>
        <begin position="25"/>
        <end position="46"/>
    </location>
</feature>
<dbReference type="PANTHER" id="PTHR12879">
    <property type="entry name" value="SPHINGOLIPID DELTA 4 DESATURASE/C-4 HYDROXYLASE PROTEIN DES2"/>
    <property type="match status" value="1"/>
</dbReference>
<protein>
    <submittedName>
        <fullName evidence="4">Dihydroceramide delta-desaturase</fullName>
    </submittedName>
</protein>
<feature type="domain" description="Sphingolipid delta4-desaturase N-terminal" evidence="3">
    <location>
        <begin position="74"/>
        <end position="112"/>
    </location>
</feature>
<dbReference type="PANTHER" id="PTHR12879:SF8">
    <property type="entry name" value="SPHINGOLIPID DELTA(4)-DESATURASE DES1"/>
    <property type="match status" value="1"/>
</dbReference>
<organism evidence="4">
    <name type="scientific">Phaffia rhodozyma</name>
    <name type="common">Yeast</name>
    <name type="synonym">Xanthophyllomyces dendrorhous</name>
    <dbReference type="NCBI Taxonomy" id="264483"/>
    <lineage>
        <taxon>Eukaryota</taxon>
        <taxon>Fungi</taxon>
        <taxon>Dikarya</taxon>
        <taxon>Basidiomycota</taxon>
        <taxon>Agaricomycotina</taxon>
        <taxon>Tremellomycetes</taxon>
        <taxon>Cystofilobasidiales</taxon>
        <taxon>Mrakiaceae</taxon>
        <taxon>Phaffia</taxon>
    </lineage>
</organism>
<dbReference type="AlphaFoldDB" id="A0A0F7SUB8"/>
<reference evidence="4" key="1">
    <citation type="submission" date="2014-08" db="EMBL/GenBank/DDBJ databases">
        <authorList>
            <person name="Sharma Rahul"/>
            <person name="Thines Marco"/>
        </authorList>
    </citation>
    <scope>NUCLEOTIDE SEQUENCE</scope>
</reference>
<dbReference type="GO" id="GO:0016020">
    <property type="term" value="C:membrane"/>
    <property type="evidence" value="ECO:0007669"/>
    <property type="project" value="GOC"/>
</dbReference>
<feature type="transmembrane region" description="Helical" evidence="2">
    <location>
        <begin position="111"/>
        <end position="130"/>
    </location>
</feature>
<dbReference type="InterPro" id="IPR013866">
    <property type="entry name" value="Sphingolipid_d4-desaturase_N"/>
</dbReference>
<keyword evidence="2" id="KW-0472">Membrane</keyword>
<feature type="transmembrane region" description="Helical" evidence="2">
    <location>
        <begin position="257"/>
        <end position="275"/>
    </location>
</feature>
<evidence type="ECO:0000313" key="4">
    <source>
        <dbReference type="EMBL" id="CED85071.1"/>
    </source>
</evidence>